<dbReference type="HOGENOM" id="CLU_1555961_0_0_1"/>
<name>R9P5D4_PSEHS</name>
<dbReference type="EMBL" id="DF238801">
    <property type="protein sequence ID" value="GAC96529.1"/>
    <property type="molecule type" value="Genomic_DNA"/>
</dbReference>
<dbReference type="RefSeq" id="XP_012190116.1">
    <property type="nucleotide sequence ID" value="XM_012334726.1"/>
</dbReference>
<dbReference type="GeneID" id="24109395"/>
<accession>R9P5D4</accession>
<evidence type="ECO:0000313" key="2">
    <source>
        <dbReference type="Proteomes" id="UP000014071"/>
    </source>
</evidence>
<reference evidence="2" key="1">
    <citation type="journal article" date="2013" name="Genome Announc.">
        <title>Draft genome sequence of the basidiomycetous yeast-like fungus Pseudozyma hubeiensis SY62, which produces an abundant amount of the biosurfactant mannosylerythritol lipids.</title>
        <authorList>
            <person name="Konishi M."/>
            <person name="Hatada Y."/>
            <person name="Horiuchi J."/>
        </authorList>
    </citation>
    <scope>NUCLEOTIDE SEQUENCE [LARGE SCALE GENOMIC DNA]</scope>
    <source>
        <strain evidence="2">SY62</strain>
    </source>
</reference>
<dbReference type="Proteomes" id="UP000014071">
    <property type="component" value="Unassembled WGS sequence"/>
</dbReference>
<keyword evidence="2" id="KW-1185">Reference proteome</keyword>
<protein>
    <submittedName>
        <fullName evidence="1">Uncharacterized protein</fullName>
    </submittedName>
</protein>
<proteinExistence type="predicted"/>
<organism evidence="1 2">
    <name type="scientific">Pseudozyma hubeiensis (strain SY62)</name>
    <name type="common">Yeast</name>
    <dbReference type="NCBI Taxonomy" id="1305764"/>
    <lineage>
        <taxon>Eukaryota</taxon>
        <taxon>Fungi</taxon>
        <taxon>Dikarya</taxon>
        <taxon>Basidiomycota</taxon>
        <taxon>Ustilaginomycotina</taxon>
        <taxon>Ustilaginomycetes</taxon>
        <taxon>Ustilaginales</taxon>
        <taxon>Ustilaginaceae</taxon>
        <taxon>Pseudozyma</taxon>
    </lineage>
</organism>
<sequence length="172" mass="18336">MSTLEVFLVDPEPLRNSCTSADDGKLPHGNGETPAHVLVELSQPYEADIFDRTKVEVGRVDYLDAKLGKVVDGTSGGCGCGCGYGSRQSLSRGSVSEEVVESLHERRVELSDLLVKDSEPCKADIVDGTKVEVGRIDYLDVKLRKVVDEPGGGCGCRCGCGSRRAFVAALVC</sequence>
<dbReference type="AlphaFoldDB" id="R9P5D4"/>
<gene>
    <name evidence="1" type="ORF">PHSY_004109</name>
</gene>
<evidence type="ECO:0000313" key="1">
    <source>
        <dbReference type="EMBL" id="GAC96529.1"/>
    </source>
</evidence>